<evidence type="ECO:0000256" key="3">
    <source>
        <dbReference type="ARBA" id="ARBA00022898"/>
    </source>
</evidence>
<organism evidence="6 7">
    <name type="scientific">Nocardia seriolae</name>
    <dbReference type="NCBI Taxonomy" id="37332"/>
    <lineage>
        <taxon>Bacteria</taxon>
        <taxon>Bacillati</taxon>
        <taxon>Actinomycetota</taxon>
        <taxon>Actinomycetes</taxon>
        <taxon>Mycobacteriales</taxon>
        <taxon>Nocardiaceae</taxon>
        <taxon>Nocardia</taxon>
    </lineage>
</organism>
<feature type="domain" description="Tryptophan synthase beta chain-like PALP" evidence="5">
    <location>
        <begin position="21"/>
        <end position="328"/>
    </location>
</feature>
<sequence>MTPHLHQRYPELARTLPHVPLGKSPTPVRPLASLDTVGADIWLKDDSVFGDGGWGGNKVRKLEWLLPDALRQHRTTIVTVGGLGTNWGLATALYGREHGVKTVLALIDQPVDSHVTAQLERLRASGAELHFTHSKARTIASAPWLLARGFSGWRPPYFLPAGGSSAVGALGYVEAALELAEQVRSGELPEPSHIVVPVGSGGTAAGLSLGLRLAGLATRVVGVVVNDTLRLDEPALAKLAGRCERLLRRRGAQLPENLSPTGNLEIVTEYLGPGYGHPMPEAATAQALSADREHMTLEPVYTAKAMAALLDMNAHGRFGDGPVVYLNTNGPR</sequence>
<reference evidence="6 7" key="2">
    <citation type="journal article" date="2016" name="Genome Announc.">
        <title>Draft Genome Sequence of Erythromycin- and Oxytetracycline-Sensitive Nocardia seriolae Strain U-1 (NBRC 110359).</title>
        <authorList>
            <person name="Imajoh M."/>
            <person name="Sukeda M."/>
            <person name="Shimizu M."/>
            <person name="Yamane J."/>
            <person name="Ohnishi K."/>
            <person name="Oshima S."/>
        </authorList>
    </citation>
    <scope>NUCLEOTIDE SEQUENCE [LARGE SCALE GENOMIC DNA]</scope>
    <source>
        <strain evidence="6 7">U-1</strain>
    </source>
</reference>
<dbReference type="Proteomes" id="UP000037179">
    <property type="component" value="Unassembled WGS sequence"/>
</dbReference>
<name>A0A0B8N3Y4_9NOCA</name>
<keyword evidence="7" id="KW-1185">Reference proteome</keyword>
<comment type="cofactor">
    <cofactor evidence="1">
        <name>pyridoxal 5'-phosphate</name>
        <dbReference type="ChEBI" id="CHEBI:597326"/>
    </cofactor>
</comment>
<proteinExistence type="inferred from homology"/>
<evidence type="ECO:0000256" key="4">
    <source>
        <dbReference type="PIRSR" id="PIRSR006278-2"/>
    </source>
</evidence>
<comment type="caution">
    <text evidence="6">The sequence shown here is derived from an EMBL/GenBank/DDBJ whole genome shotgun (WGS) entry which is preliminary data.</text>
</comment>
<dbReference type="EMBL" id="BBYQ01000038">
    <property type="protein sequence ID" value="GAP28561.1"/>
    <property type="molecule type" value="Genomic_DNA"/>
</dbReference>
<evidence type="ECO:0000256" key="1">
    <source>
        <dbReference type="ARBA" id="ARBA00001933"/>
    </source>
</evidence>
<dbReference type="Pfam" id="PF00291">
    <property type="entry name" value="PALP"/>
    <property type="match status" value="1"/>
</dbReference>
<dbReference type="Gene3D" id="3.40.50.1100">
    <property type="match status" value="2"/>
</dbReference>
<reference evidence="7" key="1">
    <citation type="submission" date="2015-07" db="EMBL/GenBank/DDBJ databases">
        <title>Nocardia seriolae U-1 whole genome shotgun sequence.</title>
        <authorList>
            <person name="Imajoh M."/>
            <person name="Fukumoto Y."/>
            <person name="Sukeda M."/>
            <person name="Yamane J."/>
            <person name="Yamasaki K."/>
            <person name="Shimizu M."/>
            <person name="Ohnishi K."/>
            <person name="Oshima S."/>
        </authorList>
    </citation>
    <scope>NUCLEOTIDE SEQUENCE [LARGE SCALE GENOMIC DNA]</scope>
    <source>
        <strain evidence="7">U-1</strain>
    </source>
</reference>
<gene>
    <name evidence="6" type="ORF">NSK11_contig00038-0017</name>
</gene>
<comment type="similarity">
    <text evidence="2">Belongs to the ACC deaminase/D-cysteine desulfhydrase family.</text>
</comment>
<evidence type="ECO:0000256" key="2">
    <source>
        <dbReference type="ARBA" id="ARBA00008639"/>
    </source>
</evidence>
<keyword evidence="3 4" id="KW-0663">Pyridoxal phosphate</keyword>
<dbReference type="PANTHER" id="PTHR43780:SF2">
    <property type="entry name" value="1-AMINOCYCLOPROPANE-1-CARBOXYLATE DEAMINASE-RELATED"/>
    <property type="match status" value="1"/>
</dbReference>
<evidence type="ECO:0000259" key="5">
    <source>
        <dbReference type="Pfam" id="PF00291"/>
    </source>
</evidence>
<dbReference type="AlphaFoldDB" id="A0A0B8N3Y4"/>
<evidence type="ECO:0000313" key="7">
    <source>
        <dbReference type="Proteomes" id="UP000037179"/>
    </source>
</evidence>
<dbReference type="RefSeq" id="WP_033089043.1">
    <property type="nucleotide sequence ID" value="NZ_AP017900.1"/>
</dbReference>
<dbReference type="GO" id="GO:1901605">
    <property type="term" value="P:alpha-amino acid metabolic process"/>
    <property type="evidence" value="ECO:0007669"/>
    <property type="project" value="UniProtKB-ARBA"/>
</dbReference>
<dbReference type="InterPro" id="IPR027278">
    <property type="entry name" value="ACCD_DCysDesulf"/>
</dbReference>
<dbReference type="InterPro" id="IPR001926">
    <property type="entry name" value="TrpB-like_PALP"/>
</dbReference>
<protein>
    <submittedName>
        <fullName evidence="6">1-aminocyclopropane-1-carboxylate deaminase</fullName>
    </submittedName>
</protein>
<dbReference type="GeneID" id="93374148"/>
<dbReference type="InterPro" id="IPR036052">
    <property type="entry name" value="TrpB-like_PALP_sf"/>
</dbReference>
<dbReference type="PANTHER" id="PTHR43780">
    <property type="entry name" value="1-AMINOCYCLOPROPANE-1-CARBOXYLATE DEAMINASE-RELATED"/>
    <property type="match status" value="1"/>
</dbReference>
<feature type="modified residue" description="N6-(pyridoxal phosphate)lysine" evidence="4">
    <location>
        <position position="58"/>
    </location>
</feature>
<accession>A0A0B8N3Y4</accession>
<dbReference type="SUPFAM" id="SSF53686">
    <property type="entry name" value="Tryptophan synthase beta subunit-like PLP-dependent enzymes"/>
    <property type="match status" value="1"/>
</dbReference>
<dbReference type="GO" id="GO:0019148">
    <property type="term" value="F:D-cysteine desulfhydrase activity"/>
    <property type="evidence" value="ECO:0007669"/>
    <property type="project" value="TreeGrafter"/>
</dbReference>
<dbReference type="PIRSF" id="PIRSF006278">
    <property type="entry name" value="ACCD_DCysDesulf"/>
    <property type="match status" value="1"/>
</dbReference>
<evidence type="ECO:0000313" key="6">
    <source>
        <dbReference type="EMBL" id="GAP28561.1"/>
    </source>
</evidence>